<dbReference type="Proteomes" id="UP001597337">
    <property type="component" value="Unassembled WGS sequence"/>
</dbReference>
<comment type="catalytic activity">
    <reaction evidence="1 7 8">
        <text>ATP-dependent breakage, passage and rejoining of double-stranded DNA.</text>
        <dbReference type="EC" id="5.6.2.2"/>
    </reaction>
</comment>
<evidence type="ECO:0000313" key="11">
    <source>
        <dbReference type="Proteomes" id="UP001597337"/>
    </source>
</evidence>
<gene>
    <name evidence="7 10" type="primary">parC</name>
    <name evidence="10" type="ORF">ACFSJC_14345</name>
</gene>
<dbReference type="InterPro" id="IPR035516">
    <property type="entry name" value="Gyrase/topoIV_suA_C"/>
</dbReference>
<sequence length="750" mass="82836">MTETLTYNAEGLERLPLKDFTEKAYLDYSMYVILDRALPYLGDGLKPVQRRILYAMSELGLSAAAKFKKSARTVGDVLGKFHPHGDSACYEAMVLMAQSFSYRYPLIDGQGNWGSSDDPKSFAAMRYTESRLTPYAELLLGELGQGTVDWQPNFDGTLDEPLLLPARLPNLLLNGTTGIAVGMATDIPSHNLREVARACIHLLDHPEASVTDLMRFVPGPDFPTSGEIVTPPEDLLKLYQTGGGSVKQRARYEMERGDIVITALPYQVSGSRVLEQIAAQFNAKKLPMIEDFRDESDHEYPTRLVIVPRSNRVDVGRLMSHLFATTDLERSYRVNMNLIGLNGRPRVMDLRELLAEWLVFRTQTVRRRLQHRLEKVLERMHLLEGLLIAFLNLDEVIRIVRTEDEPKPVLMKRFALSDTQAEYILNTRLRQLARLEEMKIRGEQDALAVERAELERLLGDAQALNRLIREEIAADAEKYGDDRRSPLVVRAAASAIDETELAPSEPVTVVLSEKGWVRAAKGHDVDAGGLSYRSGDSFLGAARLRSNQTAVFLDSTGRSYSLAAHTLPSARGQGEPLTGRFDPPQGARFVAVLGDRPEARYLLASDAGYGFIARFEDLLAKPKGGKAVLTLPKGAAVLTPVPIGDSAGARLAAVTSGGHLLVFPVTELPEMARGKGNKILALPAAADERMIALAVVPERGSLIVHSGKRTLTLKPADLETYRGERGRRGRLLSRGFQRVDALETVALQDP</sequence>
<evidence type="ECO:0000256" key="1">
    <source>
        <dbReference type="ARBA" id="ARBA00000185"/>
    </source>
</evidence>
<evidence type="ECO:0000259" key="9">
    <source>
        <dbReference type="PROSITE" id="PS52040"/>
    </source>
</evidence>
<feature type="active site" description="O-(5'-phospho-DNA)-tyrosine intermediate" evidence="7 8">
    <location>
        <position position="127"/>
    </location>
</feature>
<evidence type="ECO:0000256" key="8">
    <source>
        <dbReference type="PROSITE-ProRule" id="PRU01384"/>
    </source>
</evidence>
<organism evidence="10 11">
    <name type="scientific">Thiorhodococcus fuscus</name>
    <dbReference type="NCBI Taxonomy" id="527200"/>
    <lineage>
        <taxon>Bacteria</taxon>
        <taxon>Pseudomonadati</taxon>
        <taxon>Pseudomonadota</taxon>
        <taxon>Gammaproteobacteria</taxon>
        <taxon>Chromatiales</taxon>
        <taxon>Chromatiaceae</taxon>
        <taxon>Thiorhodococcus</taxon>
    </lineage>
</organism>
<dbReference type="NCBIfam" id="TIGR01062">
    <property type="entry name" value="parC_Gneg"/>
    <property type="match status" value="1"/>
</dbReference>
<comment type="subunit">
    <text evidence="7">Heterotetramer composed of ParC and ParE.</text>
</comment>
<dbReference type="RefSeq" id="WP_386027685.1">
    <property type="nucleotide sequence ID" value="NZ_JBHUHX010000040.1"/>
</dbReference>
<dbReference type="PANTHER" id="PTHR43493">
    <property type="entry name" value="DNA GYRASE/TOPOISOMERASE SUBUNIT A"/>
    <property type="match status" value="1"/>
</dbReference>
<evidence type="ECO:0000256" key="6">
    <source>
        <dbReference type="ARBA" id="ARBA00023235"/>
    </source>
</evidence>
<feature type="site" description="Transition state stabilizer" evidence="7">
    <location>
        <position position="126"/>
    </location>
</feature>
<keyword evidence="4 7" id="KW-0238">DNA-binding</keyword>
<dbReference type="PANTHER" id="PTHR43493:SF1">
    <property type="entry name" value="DNA TOPOISOMERASE 4 SUBUNIT A"/>
    <property type="match status" value="1"/>
</dbReference>
<dbReference type="Pfam" id="PF00521">
    <property type="entry name" value="DNA_topoisoIV"/>
    <property type="match status" value="1"/>
</dbReference>
<feature type="site" description="Interaction with DNA" evidence="7">
    <location>
        <position position="84"/>
    </location>
</feature>
<evidence type="ECO:0000256" key="7">
    <source>
        <dbReference type="HAMAP-Rule" id="MF_00936"/>
    </source>
</evidence>
<feature type="site" description="Interaction with DNA" evidence="7">
    <location>
        <position position="82"/>
    </location>
</feature>
<dbReference type="InterPro" id="IPR050220">
    <property type="entry name" value="Type_II_DNA_Topoisomerases"/>
</dbReference>
<keyword evidence="5 7" id="KW-0472">Membrane</keyword>
<comment type="subcellular location">
    <subcellularLocation>
        <location evidence="7">Cell membrane</location>
        <topology evidence="7">Peripheral membrane protein</topology>
    </subcellularLocation>
</comment>
<dbReference type="InterPro" id="IPR013757">
    <property type="entry name" value="Topo_IIA_A_a_sf"/>
</dbReference>
<name>A0ABW4YB99_9GAMM</name>
<reference evidence="11" key="1">
    <citation type="journal article" date="2019" name="Int. J. Syst. Evol. Microbiol.">
        <title>The Global Catalogue of Microorganisms (GCM) 10K type strain sequencing project: providing services to taxonomists for standard genome sequencing and annotation.</title>
        <authorList>
            <consortium name="The Broad Institute Genomics Platform"/>
            <consortium name="The Broad Institute Genome Sequencing Center for Infectious Disease"/>
            <person name="Wu L."/>
            <person name="Ma J."/>
        </authorList>
    </citation>
    <scope>NUCLEOTIDE SEQUENCE [LARGE SCALE GENOMIC DNA]</scope>
    <source>
        <strain evidence="11">KACC 12597</strain>
    </source>
</reference>
<feature type="domain" description="Topo IIA-type catalytic" evidence="9">
    <location>
        <begin position="38"/>
        <end position="501"/>
    </location>
</feature>
<keyword evidence="6 7" id="KW-0413">Isomerase</keyword>
<comment type="caution">
    <text evidence="10">The sequence shown here is derived from an EMBL/GenBank/DDBJ whole genome shotgun (WGS) entry which is preliminary data.</text>
</comment>
<dbReference type="InterPro" id="IPR002205">
    <property type="entry name" value="Topo_IIA_dom_A"/>
</dbReference>
<keyword evidence="11" id="KW-1185">Reference proteome</keyword>
<dbReference type="EMBL" id="JBHUHX010000040">
    <property type="protein sequence ID" value="MFD2113027.1"/>
    <property type="molecule type" value="Genomic_DNA"/>
</dbReference>
<dbReference type="InterPro" id="IPR013758">
    <property type="entry name" value="Topo_IIA_A/C_ab"/>
</dbReference>
<comment type="function">
    <text evidence="7">Topoisomerase IV is essential for chromosome segregation. It relaxes supercoiled DNA. Performs the decatenation events required during the replication of a circular DNA molecule.</text>
</comment>
<evidence type="ECO:0000256" key="5">
    <source>
        <dbReference type="ARBA" id="ARBA00023136"/>
    </source>
</evidence>
<dbReference type="NCBIfam" id="NF004044">
    <property type="entry name" value="PRK05561.1"/>
    <property type="match status" value="1"/>
</dbReference>
<dbReference type="EC" id="5.6.2.2" evidence="7"/>
<dbReference type="GO" id="GO:0003918">
    <property type="term" value="F:DNA topoisomerase type II (double strand cut, ATP-hydrolyzing) activity"/>
    <property type="evidence" value="ECO:0007669"/>
    <property type="project" value="UniProtKB-EC"/>
</dbReference>
<dbReference type="SUPFAM" id="SSF56719">
    <property type="entry name" value="Type II DNA topoisomerase"/>
    <property type="match status" value="1"/>
</dbReference>
<evidence type="ECO:0000256" key="2">
    <source>
        <dbReference type="ARBA" id="ARBA00022475"/>
    </source>
</evidence>
<evidence type="ECO:0000256" key="3">
    <source>
        <dbReference type="ARBA" id="ARBA00023029"/>
    </source>
</evidence>
<dbReference type="Gene3D" id="3.30.1360.40">
    <property type="match status" value="1"/>
</dbReference>
<evidence type="ECO:0000313" key="10">
    <source>
        <dbReference type="EMBL" id="MFD2113027.1"/>
    </source>
</evidence>
<keyword evidence="2 7" id="KW-1003">Cell membrane</keyword>
<dbReference type="Gene3D" id="2.120.10.90">
    <property type="entry name" value="DNA gyrase/topoisomerase IV, subunit A, C-terminal"/>
    <property type="match status" value="1"/>
</dbReference>
<dbReference type="Gene3D" id="3.90.199.10">
    <property type="entry name" value="Topoisomerase II, domain 5"/>
    <property type="match status" value="1"/>
</dbReference>
<dbReference type="InterPro" id="IPR005742">
    <property type="entry name" value="TopoIV_A_Gneg"/>
</dbReference>
<protein>
    <recommendedName>
        <fullName evidence="7">DNA topoisomerase 4 subunit A</fullName>
        <ecNumber evidence="7">5.6.2.2</ecNumber>
    </recommendedName>
    <alternativeName>
        <fullName evidence="7">Topoisomerase IV subunit A</fullName>
    </alternativeName>
</protein>
<dbReference type="SUPFAM" id="SSF101904">
    <property type="entry name" value="GyrA/ParC C-terminal domain-like"/>
    <property type="match status" value="1"/>
</dbReference>
<proteinExistence type="inferred from homology"/>
<dbReference type="SMART" id="SM00434">
    <property type="entry name" value="TOP4c"/>
    <property type="match status" value="1"/>
</dbReference>
<dbReference type="HAMAP" id="MF_00936">
    <property type="entry name" value="ParC_type1"/>
    <property type="match status" value="1"/>
</dbReference>
<keyword evidence="3 7" id="KW-0799">Topoisomerase</keyword>
<comment type="similarity">
    <text evidence="7">Belongs to the type II topoisomerase GyrA/ParC subunit family. ParC type 1 subfamily.</text>
</comment>
<dbReference type="CDD" id="cd00187">
    <property type="entry name" value="TOP4c"/>
    <property type="match status" value="1"/>
</dbReference>
<dbReference type="Gene3D" id="1.10.268.10">
    <property type="entry name" value="Topoisomerase, domain 3"/>
    <property type="match status" value="1"/>
</dbReference>
<feature type="site" description="Interaction with DNA" evidence="7">
    <location>
        <position position="46"/>
    </location>
</feature>
<dbReference type="PROSITE" id="PS52040">
    <property type="entry name" value="TOPO_IIA"/>
    <property type="match status" value="1"/>
</dbReference>
<evidence type="ECO:0000256" key="4">
    <source>
        <dbReference type="ARBA" id="ARBA00023125"/>
    </source>
</evidence>
<dbReference type="InterPro" id="IPR013760">
    <property type="entry name" value="Topo_IIA-like_dom_sf"/>
</dbReference>
<accession>A0ABW4YB99</accession>